<organism evidence="2 3">
    <name type="scientific">Panagrolaimus davidi</name>
    <dbReference type="NCBI Taxonomy" id="227884"/>
    <lineage>
        <taxon>Eukaryota</taxon>
        <taxon>Metazoa</taxon>
        <taxon>Ecdysozoa</taxon>
        <taxon>Nematoda</taxon>
        <taxon>Chromadorea</taxon>
        <taxon>Rhabditida</taxon>
        <taxon>Tylenchina</taxon>
        <taxon>Panagrolaimomorpha</taxon>
        <taxon>Panagrolaimoidea</taxon>
        <taxon>Panagrolaimidae</taxon>
        <taxon>Panagrolaimus</taxon>
    </lineage>
</organism>
<dbReference type="WBParaSite" id="PDA_v2.g8960.t1">
    <property type="protein sequence ID" value="PDA_v2.g8960.t1"/>
    <property type="gene ID" value="PDA_v2.g8960"/>
</dbReference>
<keyword evidence="2" id="KW-1185">Reference proteome</keyword>
<dbReference type="Gene3D" id="3.40.50.150">
    <property type="entry name" value="Vaccinia Virus protein VP39"/>
    <property type="match status" value="1"/>
</dbReference>
<accession>A0A914QYK2</accession>
<dbReference type="Pfam" id="PF13383">
    <property type="entry name" value="Methyltransf_22"/>
    <property type="match status" value="1"/>
</dbReference>
<dbReference type="PANTHER" id="PTHR32026">
    <property type="entry name" value="METHYLTRANSFERASE-LIKE PROTEIN 24"/>
    <property type="match status" value="1"/>
</dbReference>
<evidence type="ECO:0000313" key="2">
    <source>
        <dbReference type="Proteomes" id="UP000887578"/>
    </source>
</evidence>
<dbReference type="PANTHER" id="PTHR32026:SF27">
    <property type="entry name" value="METHYLTRANSFERASE FKBM DOMAIN-CONTAINING PROTEIN-RELATED"/>
    <property type="match status" value="1"/>
</dbReference>
<evidence type="ECO:0000259" key="1">
    <source>
        <dbReference type="Pfam" id="PF13383"/>
    </source>
</evidence>
<protein>
    <submittedName>
        <fullName evidence="3">Methyltransferase domain-containing protein</fullName>
    </submittedName>
</protein>
<reference evidence="3" key="1">
    <citation type="submission" date="2022-11" db="UniProtKB">
        <authorList>
            <consortium name="WormBaseParasite"/>
        </authorList>
    </citation>
    <scope>IDENTIFICATION</scope>
</reference>
<dbReference type="InterPro" id="IPR025714">
    <property type="entry name" value="Methyltranfer_dom"/>
</dbReference>
<evidence type="ECO:0000313" key="3">
    <source>
        <dbReference type="WBParaSite" id="PDA_v2.g8960.t1"/>
    </source>
</evidence>
<dbReference type="InterPro" id="IPR029063">
    <property type="entry name" value="SAM-dependent_MTases_sf"/>
</dbReference>
<dbReference type="InterPro" id="IPR026913">
    <property type="entry name" value="METTL24"/>
</dbReference>
<name>A0A914QYK2_9BILA</name>
<dbReference type="Proteomes" id="UP000887578">
    <property type="component" value="Unplaced"/>
</dbReference>
<proteinExistence type="predicted"/>
<sequence>MNSKTLSLYYKQSLQRKETLKKLNLSDGYALLYNVLVPEVFCVDLVRIGRIGDGGKWICNPSALLSFKDCTIYSLGLSNDPSFEMDLQEYLNNKCKLRSFDKDDQNPETMEKLKISNGIFMTALISQKTNESDNEYTFKDILHKFRDNRIDILKVDIEGAELDISDEFVTTPICQLLIENHGENVIISLNLLKKLSKNGFYLFSYEINGLHHSLSEYSFIHENCLKDYGVNVIYGKYLS</sequence>
<feature type="domain" description="Methyltransferase" evidence="1">
    <location>
        <begin position="25"/>
        <end position="220"/>
    </location>
</feature>
<dbReference type="AlphaFoldDB" id="A0A914QYK2"/>